<comment type="caution">
    <text evidence="2">The sequence shown here is derived from an EMBL/GenBank/DDBJ whole genome shotgun (WGS) entry which is preliminary data.</text>
</comment>
<protein>
    <recommendedName>
        <fullName evidence="4">Expansin-like CBD domain-containing protein</fullName>
    </recommendedName>
</protein>
<dbReference type="Proteomes" id="UP000467841">
    <property type="component" value="Unassembled WGS sequence"/>
</dbReference>
<gene>
    <name evidence="2" type="ORF">MERR_LOCUS26836</name>
</gene>
<evidence type="ECO:0000256" key="1">
    <source>
        <dbReference type="SAM" id="SignalP"/>
    </source>
</evidence>
<organism evidence="2 3">
    <name type="scientific">Microthlaspi erraticum</name>
    <dbReference type="NCBI Taxonomy" id="1685480"/>
    <lineage>
        <taxon>Eukaryota</taxon>
        <taxon>Viridiplantae</taxon>
        <taxon>Streptophyta</taxon>
        <taxon>Embryophyta</taxon>
        <taxon>Tracheophyta</taxon>
        <taxon>Spermatophyta</taxon>
        <taxon>Magnoliopsida</taxon>
        <taxon>eudicotyledons</taxon>
        <taxon>Gunneridae</taxon>
        <taxon>Pentapetalae</taxon>
        <taxon>rosids</taxon>
        <taxon>malvids</taxon>
        <taxon>Brassicales</taxon>
        <taxon>Brassicaceae</taxon>
        <taxon>Coluteocarpeae</taxon>
        <taxon>Microthlaspi</taxon>
    </lineage>
</organism>
<name>A0A6D2JU42_9BRAS</name>
<proteinExistence type="predicted"/>
<accession>A0A6D2JU42</accession>
<dbReference type="EMBL" id="CACVBM020001213">
    <property type="protein sequence ID" value="CAA7039601.1"/>
    <property type="molecule type" value="Genomic_DNA"/>
</dbReference>
<reference evidence="2" key="1">
    <citation type="submission" date="2020-01" db="EMBL/GenBank/DDBJ databases">
        <authorList>
            <person name="Mishra B."/>
        </authorList>
    </citation>
    <scope>NUCLEOTIDE SEQUENCE [LARGE SCALE GENOMIC DNA]</scope>
</reference>
<keyword evidence="1" id="KW-0732">Signal</keyword>
<sequence length="173" mass="18928">MLLVLVAMMLGSRDPLALAYVPLYSSCSFQPEGDPRKKDGSYYHNGGLKLFASLLYFRSVPTIRVEINSCTNPTIWLQPEDGPKRPVGEEIRISGMGGKQSAVILIAPKEYQRVGPLSGMQSARLSVEMEAPGANWKKDDDNQEVGLEGAILGGYILFDLGAWEDCPVGLENH</sequence>
<feature type="signal peptide" evidence="1">
    <location>
        <begin position="1"/>
        <end position="19"/>
    </location>
</feature>
<feature type="chain" id="PRO_5025603845" description="Expansin-like CBD domain-containing protein" evidence="1">
    <location>
        <begin position="20"/>
        <end position="173"/>
    </location>
</feature>
<evidence type="ECO:0000313" key="2">
    <source>
        <dbReference type="EMBL" id="CAA7039601.1"/>
    </source>
</evidence>
<keyword evidence="3" id="KW-1185">Reference proteome</keyword>
<evidence type="ECO:0000313" key="3">
    <source>
        <dbReference type="Proteomes" id="UP000467841"/>
    </source>
</evidence>
<evidence type="ECO:0008006" key="4">
    <source>
        <dbReference type="Google" id="ProtNLM"/>
    </source>
</evidence>
<dbReference type="AlphaFoldDB" id="A0A6D2JU42"/>